<dbReference type="InterPro" id="IPR016181">
    <property type="entry name" value="Acyl_CoA_acyltransferase"/>
</dbReference>
<accession>A0ABT0BBV5</accession>
<sequence>MTEDIDKLMDVMNAAFDPVYGEAWTRRQVEDSLIFGHTYYCLIAEDGSEPDNDTPAAGFSLSRHGFGEEELLLLAVSPKHRRRGLGKILLDKLSISSNKRGAERLLLEMRKGNPAESLYTTFGFYRIGERPNYYRMHNGELVDAITFACDLKN</sequence>
<evidence type="ECO:0000256" key="2">
    <source>
        <dbReference type="ARBA" id="ARBA00023315"/>
    </source>
</evidence>
<keyword evidence="2" id="KW-0012">Acyltransferase</keyword>
<reference evidence="4" key="1">
    <citation type="submission" date="2022-03" db="EMBL/GenBank/DDBJ databases">
        <title>Identification of a novel bacterium isolated from mangrove sediments.</title>
        <authorList>
            <person name="Pan X."/>
        </authorList>
    </citation>
    <scope>NUCLEOTIDE SEQUENCE</scope>
    <source>
        <strain evidence="4">B1949</strain>
    </source>
</reference>
<evidence type="ECO:0000313" key="4">
    <source>
        <dbReference type="EMBL" id="MCJ2182343.1"/>
    </source>
</evidence>
<dbReference type="InterPro" id="IPR050680">
    <property type="entry name" value="YpeA/RimI_acetyltransf"/>
</dbReference>
<dbReference type="CDD" id="cd04301">
    <property type="entry name" value="NAT_SF"/>
    <property type="match status" value="1"/>
</dbReference>
<keyword evidence="1" id="KW-0808">Transferase</keyword>
<evidence type="ECO:0000313" key="5">
    <source>
        <dbReference type="Proteomes" id="UP001162881"/>
    </source>
</evidence>
<proteinExistence type="predicted"/>
<dbReference type="SUPFAM" id="SSF55729">
    <property type="entry name" value="Acyl-CoA N-acyltransferases (Nat)"/>
    <property type="match status" value="1"/>
</dbReference>
<dbReference type="Gene3D" id="3.40.630.30">
    <property type="match status" value="1"/>
</dbReference>
<dbReference type="PANTHER" id="PTHR43420">
    <property type="entry name" value="ACETYLTRANSFERASE"/>
    <property type="match status" value="1"/>
</dbReference>
<dbReference type="RefSeq" id="WP_244018179.1">
    <property type="nucleotide sequence ID" value="NZ_JALHLF010000015.1"/>
</dbReference>
<dbReference type="InterPro" id="IPR000182">
    <property type="entry name" value="GNAT_dom"/>
</dbReference>
<organism evidence="4 5">
    <name type="scientific">Novosphingobium organovorum</name>
    <dbReference type="NCBI Taxonomy" id="2930092"/>
    <lineage>
        <taxon>Bacteria</taxon>
        <taxon>Pseudomonadati</taxon>
        <taxon>Pseudomonadota</taxon>
        <taxon>Alphaproteobacteria</taxon>
        <taxon>Sphingomonadales</taxon>
        <taxon>Sphingomonadaceae</taxon>
        <taxon>Novosphingobium</taxon>
    </lineage>
</organism>
<feature type="domain" description="N-acetyltransferase" evidence="3">
    <location>
        <begin position="1"/>
        <end position="152"/>
    </location>
</feature>
<dbReference type="Proteomes" id="UP001162881">
    <property type="component" value="Unassembled WGS sequence"/>
</dbReference>
<protein>
    <submittedName>
        <fullName evidence="4">GNAT family N-acetyltransferase</fullName>
    </submittedName>
</protein>
<dbReference type="Pfam" id="PF00583">
    <property type="entry name" value="Acetyltransf_1"/>
    <property type="match status" value="1"/>
</dbReference>
<gene>
    <name evidence="4" type="ORF">MTR62_06455</name>
</gene>
<evidence type="ECO:0000256" key="1">
    <source>
        <dbReference type="ARBA" id="ARBA00022679"/>
    </source>
</evidence>
<dbReference type="PROSITE" id="PS51186">
    <property type="entry name" value="GNAT"/>
    <property type="match status" value="1"/>
</dbReference>
<comment type="caution">
    <text evidence="4">The sequence shown here is derived from an EMBL/GenBank/DDBJ whole genome shotgun (WGS) entry which is preliminary data.</text>
</comment>
<name>A0ABT0BBV5_9SPHN</name>
<evidence type="ECO:0000259" key="3">
    <source>
        <dbReference type="PROSITE" id="PS51186"/>
    </source>
</evidence>
<keyword evidence="5" id="KW-1185">Reference proteome</keyword>
<dbReference type="EMBL" id="JALHLF010000015">
    <property type="protein sequence ID" value="MCJ2182343.1"/>
    <property type="molecule type" value="Genomic_DNA"/>
</dbReference>